<organism evidence="2 3">
    <name type="scientific">Echinicola rosea</name>
    <dbReference type="NCBI Taxonomy" id="1807691"/>
    <lineage>
        <taxon>Bacteria</taxon>
        <taxon>Pseudomonadati</taxon>
        <taxon>Bacteroidota</taxon>
        <taxon>Cytophagia</taxon>
        <taxon>Cytophagales</taxon>
        <taxon>Cyclobacteriaceae</taxon>
        <taxon>Echinicola</taxon>
    </lineage>
</organism>
<keyword evidence="3" id="KW-1185">Reference proteome</keyword>
<proteinExistence type="predicted"/>
<evidence type="ECO:0000313" key="3">
    <source>
        <dbReference type="Proteomes" id="UP000647339"/>
    </source>
</evidence>
<comment type="caution">
    <text evidence="2">The sequence shown here is derived from an EMBL/GenBank/DDBJ whole genome shotgun (WGS) entry which is preliminary data.</text>
</comment>
<feature type="compositionally biased region" description="Polar residues" evidence="1">
    <location>
        <begin position="1"/>
        <end position="14"/>
    </location>
</feature>
<evidence type="ECO:0000256" key="1">
    <source>
        <dbReference type="SAM" id="MobiDB-lite"/>
    </source>
</evidence>
<name>A0ABQ1UZS7_9BACT</name>
<dbReference type="EMBL" id="BMIU01000009">
    <property type="protein sequence ID" value="GGF32179.1"/>
    <property type="molecule type" value="Genomic_DNA"/>
</dbReference>
<accession>A0ABQ1UZS7</accession>
<evidence type="ECO:0000313" key="2">
    <source>
        <dbReference type="EMBL" id="GGF32179.1"/>
    </source>
</evidence>
<protein>
    <submittedName>
        <fullName evidence="2">Uncharacterized protein</fullName>
    </submittedName>
</protein>
<feature type="region of interest" description="Disordered" evidence="1">
    <location>
        <begin position="1"/>
        <end position="34"/>
    </location>
</feature>
<sequence length="89" mass="10090">MILGTLTWTSCQENGQEEPLMTEHEEVGSTETNPMDHQAYEKQLEELSLYMGEVMKDPEARAELFGFGKLKGNSGEISSGYYLKRDKIL</sequence>
<reference evidence="3" key="1">
    <citation type="journal article" date="2019" name="Int. J. Syst. Evol. Microbiol.">
        <title>The Global Catalogue of Microorganisms (GCM) 10K type strain sequencing project: providing services to taxonomists for standard genome sequencing and annotation.</title>
        <authorList>
            <consortium name="The Broad Institute Genomics Platform"/>
            <consortium name="The Broad Institute Genome Sequencing Center for Infectious Disease"/>
            <person name="Wu L."/>
            <person name="Ma J."/>
        </authorList>
    </citation>
    <scope>NUCLEOTIDE SEQUENCE [LARGE SCALE GENOMIC DNA]</scope>
    <source>
        <strain evidence="3">CGMCC 1.15407</strain>
    </source>
</reference>
<dbReference type="Proteomes" id="UP000647339">
    <property type="component" value="Unassembled WGS sequence"/>
</dbReference>
<gene>
    <name evidence="2" type="ORF">GCM10011339_20460</name>
</gene>